<dbReference type="Pfam" id="PF01328">
    <property type="entry name" value="Peroxidase_2"/>
    <property type="match status" value="1"/>
</dbReference>
<dbReference type="InterPro" id="IPR036851">
    <property type="entry name" value="Chloroperoxidase-like_sf"/>
</dbReference>
<feature type="domain" description="Heme haloperoxidase family profile" evidence="9">
    <location>
        <begin position="87"/>
        <end position="292"/>
    </location>
</feature>
<evidence type="ECO:0000313" key="10">
    <source>
        <dbReference type="EMBL" id="THH17421.1"/>
    </source>
</evidence>
<dbReference type="AlphaFoldDB" id="A0A4S4LZY0"/>
<dbReference type="PROSITE" id="PS51405">
    <property type="entry name" value="HEME_HALOPEROXIDASE"/>
    <property type="match status" value="1"/>
</dbReference>
<dbReference type="EMBL" id="SGPL01000112">
    <property type="protein sequence ID" value="THH17421.1"/>
    <property type="molecule type" value="Genomic_DNA"/>
</dbReference>
<dbReference type="Gene3D" id="1.10.489.10">
    <property type="entry name" value="Chloroperoxidase-like"/>
    <property type="match status" value="1"/>
</dbReference>
<dbReference type="GO" id="GO:0004601">
    <property type="term" value="F:peroxidase activity"/>
    <property type="evidence" value="ECO:0007669"/>
    <property type="project" value="UniProtKB-KW"/>
</dbReference>
<feature type="compositionally biased region" description="Polar residues" evidence="8">
    <location>
        <begin position="275"/>
        <end position="287"/>
    </location>
</feature>
<evidence type="ECO:0000256" key="3">
    <source>
        <dbReference type="ARBA" id="ARBA00022617"/>
    </source>
</evidence>
<evidence type="ECO:0000256" key="8">
    <source>
        <dbReference type="SAM" id="MobiDB-lite"/>
    </source>
</evidence>
<evidence type="ECO:0000256" key="1">
    <source>
        <dbReference type="ARBA" id="ARBA00001970"/>
    </source>
</evidence>
<dbReference type="EC" id="1.11.2.1" evidence="10"/>
<evidence type="ECO:0000313" key="11">
    <source>
        <dbReference type="Proteomes" id="UP000310158"/>
    </source>
</evidence>
<evidence type="ECO:0000256" key="6">
    <source>
        <dbReference type="ARBA" id="ARBA00023004"/>
    </source>
</evidence>
<dbReference type="Proteomes" id="UP000310158">
    <property type="component" value="Unassembled WGS sequence"/>
</dbReference>
<organism evidence="10 11">
    <name type="scientific">Bondarzewia mesenterica</name>
    <dbReference type="NCBI Taxonomy" id="1095465"/>
    <lineage>
        <taxon>Eukaryota</taxon>
        <taxon>Fungi</taxon>
        <taxon>Dikarya</taxon>
        <taxon>Basidiomycota</taxon>
        <taxon>Agaricomycotina</taxon>
        <taxon>Agaricomycetes</taxon>
        <taxon>Russulales</taxon>
        <taxon>Bondarzewiaceae</taxon>
        <taxon>Bondarzewia</taxon>
    </lineage>
</organism>
<evidence type="ECO:0000256" key="2">
    <source>
        <dbReference type="ARBA" id="ARBA00022559"/>
    </source>
</evidence>
<feature type="compositionally biased region" description="Basic and acidic residues" evidence="8">
    <location>
        <begin position="288"/>
        <end position="303"/>
    </location>
</feature>
<feature type="region of interest" description="Disordered" evidence="8">
    <location>
        <begin position="274"/>
        <end position="303"/>
    </location>
</feature>
<dbReference type="GO" id="GO:0046872">
    <property type="term" value="F:metal ion binding"/>
    <property type="evidence" value="ECO:0007669"/>
    <property type="project" value="UniProtKB-KW"/>
</dbReference>
<protein>
    <submittedName>
        <fullName evidence="10">Heme-thiolate peroxidase</fullName>
        <ecNumber evidence="10">1.11.2.1</ecNumber>
    </submittedName>
</protein>
<evidence type="ECO:0000256" key="5">
    <source>
        <dbReference type="ARBA" id="ARBA00023002"/>
    </source>
</evidence>
<keyword evidence="11" id="KW-1185">Reference proteome</keyword>
<comment type="similarity">
    <text evidence="7">Belongs to the chloroperoxidase family.</text>
</comment>
<keyword evidence="2 10" id="KW-0575">Peroxidase</keyword>
<keyword evidence="3" id="KW-0349">Heme</keyword>
<keyword evidence="5 10" id="KW-0560">Oxidoreductase</keyword>
<reference evidence="10 11" key="1">
    <citation type="submission" date="2019-02" db="EMBL/GenBank/DDBJ databases">
        <title>Genome sequencing of the rare red list fungi Bondarzewia mesenterica.</title>
        <authorList>
            <person name="Buettner E."/>
            <person name="Kellner H."/>
        </authorList>
    </citation>
    <scope>NUCLEOTIDE SEQUENCE [LARGE SCALE GENOMIC DNA]</scope>
    <source>
        <strain evidence="10 11">DSM 108281</strain>
    </source>
</reference>
<accession>A0A4S4LZY0</accession>
<name>A0A4S4LZY0_9AGAM</name>
<evidence type="ECO:0000259" key="9">
    <source>
        <dbReference type="PROSITE" id="PS51405"/>
    </source>
</evidence>
<comment type="caution">
    <text evidence="10">The sequence shown here is derived from an EMBL/GenBank/DDBJ whole genome shotgun (WGS) entry which is preliminary data.</text>
</comment>
<dbReference type="PANTHER" id="PTHR33577:SF9">
    <property type="entry name" value="PEROXIDASE STCC"/>
    <property type="match status" value="1"/>
</dbReference>
<dbReference type="InterPro" id="IPR000028">
    <property type="entry name" value="Chloroperoxidase"/>
</dbReference>
<evidence type="ECO:0000256" key="4">
    <source>
        <dbReference type="ARBA" id="ARBA00022723"/>
    </source>
</evidence>
<dbReference type="OrthoDB" id="407298at2759"/>
<proteinExistence type="inferred from homology"/>
<gene>
    <name evidence="10" type="ORF">EW146_g3380</name>
</gene>
<sequence length="303" mass="34103">MLTTFTMDSLAASMITTSTSIVPEIAATAGPKVSLCLRCWTLKAVRAVLEQILGFIRALLDLVVSLLPEAISVPTQKPRPLFPFPDEQHQYIPPKETDRRSPCPALNTLANHGFIPRDGRNIHPHQLVRGLREGFNLSLPLSLFLTYGALFLLSQFRFISLSDFARHNCIEHDASLAYANTRRNSEYAPCRLDEECLQAMLADSTDRVGLTVHDIARARVRRERGRTLDKMHAEIARGEMALMMGIFGGEKKEIPLEVVTELWSQGRFPKGWAPTKTQGLLHTSRTSAEIRKSMKDVETERRR</sequence>
<dbReference type="PANTHER" id="PTHR33577">
    <property type="entry name" value="STERIGMATOCYSTIN BIOSYNTHESIS PEROXIDASE STCC-RELATED"/>
    <property type="match status" value="1"/>
</dbReference>
<comment type="cofactor">
    <cofactor evidence="1">
        <name>heme b</name>
        <dbReference type="ChEBI" id="CHEBI:60344"/>
    </cofactor>
</comment>
<evidence type="ECO:0000256" key="7">
    <source>
        <dbReference type="ARBA" id="ARBA00025795"/>
    </source>
</evidence>
<keyword evidence="6" id="KW-0408">Iron</keyword>
<dbReference type="SUPFAM" id="SSF47571">
    <property type="entry name" value="Cloroperoxidase"/>
    <property type="match status" value="1"/>
</dbReference>
<keyword evidence="4" id="KW-0479">Metal-binding</keyword>